<keyword evidence="4" id="KW-1185">Reference proteome</keyword>
<proteinExistence type="predicted"/>
<feature type="signal peptide" evidence="2">
    <location>
        <begin position="1"/>
        <end position="20"/>
    </location>
</feature>
<gene>
    <name evidence="3" type="ORF">BLTE_32830</name>
</gene>
<dbReference type="RefSeq" id="WP_126401675.1">
    <property type="nucleotide sequence ID" value="NZ_AP018907.1"/>
</dbReference>
<feature type="chain" id="PRO_5016872590" evidence="2">
    <location>
        <begin position="21"/>
        <end position="101"/>
    </location>
</feature>
<keyword evidence="2" id="KW-0732">Signal</keyword>
<organism evidence="3 4">
    <name type="scientific">Blastochloris tepida</name>
    <dbReference type="NCBI Taxonomy" id="2233851"/>
    <lineage>
        <taxon>Bacteria</taxon>
        <taxon>Pseudomonadati</taxon>
        <taxon>Pseudomonadota</taxon>
        <taxon>Alphaproteobacteria</taxon>
        <taxon>Hyphomicrobiales</taxon>
        <taxon>Blastochloridaceae</taxon>
        <taxon>Blastochloris</taxon>
    </lineage>
</organism>
<protein>
    <submittedName>
        <fullName evidence="3">Uncharacterized protein</fullName>
    </submittedName>
</protein>
<feature type="compositionally biased region" description="Basic and acidic residues" evidence="1">
    <location>
        <begin position="84"/>
        <end position="94"/>
    </location>
</feature>
<evidence type="ECO:0000313" key="4">
    <source>
        <dbReference type="Proteomes" id="UP000266934"/>
    </source>
</evidence>
<evidence type="ECO:0000256" key="2">
    <source>
        <dbReference type="SAM" id="SignalP"/>
    </source>
</evidence>
<reference evidence="3 4" key="1">
    <citation type="submission" date="2018-08" db="EMBL/GenBank/DDBJ databases">
        <title>Complete genome sequencing of Blastochloris tepida GI.</title>
        <authorList>
            <person name="Tsukatani Y."/>
            <person name="Mori H."/>
        </authorList>
    </citation>
    <scope>NUCLEOTIDE SEQUENCE [LARGE SCALE GENOMIC DNA]</scope>
    <source>
        <strain evidence="3 4">GI</strain>
    </source>
</reference>
<name>A0A348G4W5_9HYPH</name>
<dbReference type="OrthoDB" id="9840507at2"/>
<evidence type="ECO:0000313" key="3">
    <source>
        <dbReference type="EMBL" id="BBF94598.1"/>
    </source>
</evidence>
<feature type="region of interest" description="Disordered" evidence="1">
    <location>
        <begin position="27"/>
        <end position="58"/>
    </location>
</feature>
<sequence length="101" mass="10817">MKKFLLGMATVLALSSAAWAEGGELRALDLPGEPPGAGATRPDPGDLDPPTGPINRPYQYGPVGSGSLYWPDNAPHSMQYAPMPRERFPGDRPPRGWTPGY</sequence>
<dbReference type="AlphaFoldDB" id="A0A348G4W5"/>
<dbReference type="KEGG" id="blag:BLTE_32830"/>
<dbReference type="EMBL" id="AP018907">
    <property type="protein sequence ID" value="BBF94598.1"/>
    <property type="molecule type" value="Genomic_DNA"/>
</dbReference>
<accession>A0A348G4W5</accession>
<evidence type="ECO:0000256" key="1">
    <source>
        <dbReference type="SAM" id="MobiDB-lite"/>
    </source>
</evidence>
<feature type="region of interest" description="Disordered" evidence="1">
    <location>
        <begin position="80"/>
        <end position="101"/>
    </location>
</feature>
<dbReference type="Proteomes" id="UP000266934">
    <property type="component" value="Chromosome"/>
</dbReference>